<gene>
    <name evidence="1" type="ORF">L1987_55144</name>
</gene>
<evidence type="ECO:0000313" key="1">
    <source>
        <dbReference type="EMBL" id="KAI3755347.1"/>
    </source>
</evidence>
<reference evidence="2" key="1">
    <citation type="journal article" date="2022" name="Mol. Ecol. Resour.">
        <title>The genomes of chicory, endive, great burdock and yacon provide insights into Asteraceae palaeo-polyploidization history and plant inulin production.</title>
        <authorList>
            <person name="Fan W."/>
            <person name="Wang S."/>
            <person name="Wang H."/>
            <person name="Wang A."/>
            <person name="Jiang F."/>
            <person name="Liu H."/>
            <person name="Zhao H."/>
            <person name="Xu D."/>
            <person name="Zhang Y."/>
        </authorList>
    </citation>
    <scope>NUCLEOTIDE SEQUENCE [LARGE SCALE GENOMIC DNA]</scope>
    <source>
        <strain evidence="2">cv. Yunnan</strain>
    </source>
</reference>
<comment type="caution">
    <text evidence="1">The sequence shown here is derived from an EMBL/GenBank/DDBJ whole genome shotgun (WGS) entry which is preliminary data.</text>
</comment>
<proteinExistence type="predicted"/>
<protein>
    <submittedName>
        <fullName evidence="1">Uncharacterized protein</fullName>
    </submittedName>
</protein>
<dbReference type="EMBL" id="CM042035">
    <property type="protein sequence ID" value="KAI3755347.1"/>
    <property type="molecule type" value="Genomic_DNA"/>
</dbReference>
<sequence length="94" mass="10670">MTLLDAVDPSLGSDFEEEEIKRLMILGLWCVHPDSELRPSMREAIKVLNSEASVPLLPSKKPVASYWAPPVRKQEIFSTEKGSEKLQLNLLMYK</sequence>
<reference evidence="1 2" key="2">
    <citation type="journal article" date="2022" name="Mol. Ecol. Resour.">
        <title>The genomes of chicory, endive, great burdock and yacon provide insights into Asteraceae paleo-polyploidization history and plant inulin production.</title>
        <authorList>
            <person name="Fan W."/>
            <person name="Wang S."/>
            <person name="Wang H."/>
            <person name="Wang A."/>
            <person name="Jiang F."/>
            <person name="Liu H."/>
            <person name="Zhao H."/>
            <person name="Xu D."/>
            <person name="Zhang Y."/>
        </authorList>
    </citation>
    <scope>NUCLEOTIDE SEQUENCE [LARGE SCALE GENOMIC DNA]</scope>
    <source>
        <strain evidence="2">cv. Yunnan</strain>
        <tissue evidence="1">Leaves</tissue>
    </source>
</reference>
<keyword evidence="2" id="KW-1185">Reference proteome</keyword>
<accession>A0ACB9E968</accession>
<evidence type="ECO:0000313" key="2">
    <source>
        <dbReference type="Proteomes" id="UP001056120"/>
    </source>
</evidence>
<dbReference type="Proteomes" id="UP001056120">
    <property type="component" value="Linkage Group LG18"/>
</dbReference>
<name>A0ACB9E968_9ASTR</name>
<organism evidence="1 2">
    <name type="scientific">Smallanthus sonchifolius</name>
    <dbReference type="NCBI Taxonomy" id="185202"/>
    <lineage>
        <taxon>Eukaryota</taxon>
        <taxon>Viridiplantae</taxon>
        <taxon>Streptophyta</taxon>
        <taxon>Embryophyta</taxon>
        <taxon>Tracheophyta</taxon>
        <taxon>Spermatophyta</taxon>
        <taxon>Magnoliopsida</taxon>
        <taxon>eudicotyledons</taxon>
        <taxon>Gunneridae</taxon>
        <taxon>Pentapetalae</taxon>
        <taxon>asterids</taxon>
        <taxon>campanulids</taxon>
        <taxon>Asterales</taxon>
        <taxon>Asteraceae</taxon>
        <taxon>Asteroideae</taxon>
        <taxon>Heliantheae alliance</taxon>
        <taxon>Millerieae</taxon>
        <taxon>Smallanthus</taxon>
    </lineage>
</organism>